<evidence type="ECO:0000256" key="4">
    <source>
        <dbReference type="ARBA" id="ARBA00022989"/>
    </source>
</evidence>
<keyword evidence="7" id="KW-0675">Receptor</keyword>
<accession>A0ABQ5CVY3</accession>
<keyword evidence="10" id="KW-0407">Ion channel</keyword>
<evidence type="ECO:0000256" key="3">
    <source>
        <dbReference type="ARBA" id="ARBA00022692"/>
    </source>
</evidence>
<evidence type="ECO:0000256" key="1">
    <source>
        <dbReference type="ARBA" id="ARBA00004141"/>
    </source>
</evidence>
<keyword evidence="4 11" id="KW-1133">Transmembrane helix</keyword>
<keyword evidence="6 11" id="KW-0472">Membrane</keyword>
<feature type="transmembrane region" description="Helical" evidence="11">
    <location>
        <begin position="59"/>
        <end position="77"/>
    </location>
</feature>
<dbReference type="InterPro" id="IPR001320">
    <property type="entry name" value="Iontro_rcpt_C"/>
</dbReference>
<dbReference type="Pfam" id="PF00060">
    <property type="entry name" value="Lig_chan"/>
    <property type="match status" value="1"/>
</dbReference>
<name>A0ABQ5CVY3_9ASTR</name>
<evidence type="ECO:0000256" key="5">
    <source>
        <dbReference type="ARBA" id="ARBA00023065"/>
    </source>
</evidence>
<keyword evidence="8" id="KW-0325">Glycoprotein</keyword>
<keyword evidence="9" id="KW-1071">Ligand-gated ion channel</keyword>
<protein>
    <submittedName>
        <fullName evidence="13">Glutamate receptor 3.2-like protein</fullName>
    </submittedName>
</protein>
<dbReference type="SMART" id="SM00079">
    <property type="entry name" value="PBPe"/>
    <property type="match status" value="1"/>
</dbReference>
<evidence type="ECO:0000256" key="2">
    <source>
        <dbReference type="ARBA" id="ARBA00022448"/>
    </source>
</evidence>
<sequence length="361" mass="40811">MREKLTSRSNARFEDLIFSNRTKTVDFTQPYVESGLVVVVNIKKAHSSSWAYLRPFSPSLWGVTALFFLFVGALVWLMEHRHNDVFRGPPRKQVVTVMWFTFSILIVTSSYTASLTSILTVQQLQTPITGIESLITGNERIGFVAGTYTETYLVKELNIPRSRLVSLGSSHEYAEKLLSRTVAAVVDQRAYVNLFLSKHCSFQVVGQEFTKSGMGFAFPRDSPLAVDMSTAILKLTEIGELQKIQDHWLNKKACGPQSLSYVVKDNMPDLLSDVVKKKRRLTELPKLKAPTDVTDKPILKVVKYHEILKETNGFAPPTTLYFDEHVRHGKTIIGLAWEMYIESFLDPTLALKNRDTTEGLT</sequence>
<evidence type="ECO:0000256" key="8">
    <source>
        <dbReference type="ARBA" id="ARBA00023180"/>
    </source>
</evidence>
<keyword evidence="3 11" id="KW-0812">Transmembrane</keyword>
<dbReference type="InterPro" id="IPR015683">
    <property type="entry name" value="Ionotropic_Glu_rcpt"/>
</dbReference>
<evidence type="ECO:0000313" key="13">
    <source>
        <dbReference type="EMBL" id="GJT31241.1"/>
    </source>
</evidence>
<dbReference type="EMBL" id="BQNB010014689">
    <property type="protein sequence ID" value="GJT31241.1"/>
    <property type="molecule type" value="Genomic_DNA"/>
</dbReference>
<evidence type="ECO:0000256" key="6">
    <source>
        <dbReference type="ARBA" id="ARBA00023136"/>
    </source>
</evidence>
<dbReference type="SUPFAM" id="SSF53850">
    <property type="entry name" value="Periplasmic binding protein-like II"/>
    <property type="match status" value="1"/>
</dbReference>
<proteinExistence type="predicted"/>
<feature type="transmembrane region" description="Helical" evidence="11">
    <location>
        <begin position="97"/>
        <end position="119"/>
    </location>
</feature>
<reference evidence="13" key="1">
    <citation type="journal article" date="2022" name="Int. J. Mol. Sci.">
        <title>Draft Genome of Tanacetum Coccineum: Genomic Comparison of Closely Related Tanacetum-Family Plants.</title>
        <authorList>
            <person name="Yamashiro T."/>
            <person name="Shiraishi A."/>
            <person name="Nakayama K."/>
            <person name="Satake H."/>
        </authorList>
    </citation>
    <scope>NUCLEOTIDE SEQUENCE</scope>
</reference>
<organism evidence="13 14">
    <name type="scientific">Tanacetum coccineum</name>
    <dbReference type="NCBI Taxonomy" id="301880"/>
    <lineage>
        <taxon>Eukaryota</taxon>
        <taxon>Viridiplantae</taxon>
        <taxon>Streptophyta</taxon>
        <taxon>Embryophyta</taxon>
        <taxon>Tracheophyta</taxon>
        <taxon>Spermatophyta</taxon>
        <taxon>Magnoliopsida</taxon>
        <taxon>eudicotyledons</taxon>
        <taxon>Gunneridae</taxon>
        <taxon>Pentapetalae</taxon>
        <taxon>asterids</taxon>
        <taxon>campanulids</taxon>
        <taxon>Asterales</taxon>
        <taxon>Asteraceae</taxon>
        <taxon>Asteroideae</taxon>
        <taxon>Anthemideae</taxon>
        <taxon>Anthemidinae</taxon>
        <taxon>Tanacetum</taxon>
    </lineage>
</organism>
<evidence type="ECO:0000256" key="9">
    <source>
        <dbReference type="ARBA" id="ARBA00023286"/>
    </source>
</evidence>
<keyword evidence="14" id="KW-1185">Reference proteome</keyword>
<dbReference type="PANTHER" id="PTHR18966">
    <property type="entry name" value="IONOTROPIC GLUTAMATE RECEPTOR"/>
    <property type="match status" value="1"/>
</dbReference>
<comment type="subcellular location">
    <subcellularLocation>
        <location evidence="1">Membrane</location>
        <topology evidence="1">Multi-pass membrane protein</topology>
    </subcellularLocation>
</comment>
<dbReference type="Proteomes" id="UP001151760">
    <property type="component" value="Unassembled WGS sequence"/>
</dbReference>
<feature type="domain" description="Ionotropic glutamate receptor C-terminal" evidence="12">
    <location>
        <begin position="4"/>
        <end position="251"/>
    </location>
</feature>
<evidence type="ECO:0000256" key="10">
    <source>
        <dbReference type="ARBA" id="ARBA00023303"/>
    </source>
</evidence>
<evidence type="ECO:0000313" key="14">
    <source>
        <dbReference type="Proteomes" id="UP001151760"/>
    </source>
</evidence>
<evidence type="ECO:0000256" key="7">
    <source>
        <dbReference type="ARBA" id="ARBA00023170"/>
    </source>
</evidence>
<dbReference type="Gene3D" id="3.40.190.10">
    <property type="entry name" value="Periplasmic binding protein-like II"/>
    <property type="match status" value="2"/>
</dbReference>
<dbReference type="Gene3D" id="1.10.287.70">
    <property type="match status" value="1"/>
</dbReference>
<keyword evidence="2" id="KW-0813">Transport</keyword>
<reference evidence="13" key="2">
    <citation type="submission" date="2022-01" db="EMBL/GenBank/DDBJ databases">
        <authorList>
            <person name="Yamashiro T."/>
            <person name="Shiraishi A."/>
            <person name="Satake H."/>
            <person name="Nakayama K."/>
        </authorList>
    </citation>
    <scope>NUCLEOTIDE SEQUENCE</scope>
</reference>
<gene>
    <name evidence="13" type="ORF">Tco_0911516</name>
</gene>
<evidence type="ECO:0000259" key="12">
    <source>
        <dbReference type="SMART" id="SM00079"/>
    </source>
</evidence>
<comment type="caution">
    <text evidence="13">The sequence shown here is derived from an EMBL/GenBank/DDBJ whole genome shotgun (WGS) entry which is preliminary data.</text>
</comment>
<evidence type="ECO:0000256" key="11">
    <source>
        <dbReference type="SAM" id="Phobius"/>
    </source>
</evidence>
<keyword evidence="5" id="KW-0406">Ion transport</keyword>